<accession>A0A932HXT0</accession>
<dbReference type="Proteomes" id="UP000782312">
    <property type="component" value="Unassembled WGS sequence"/>
</dbReference>
<reference evidence="1" key="1">
    <citation type="submission" date="2020-07" db="EMBL/GenBank/DDBJ databases">
        <title>Huge and variable diversity of episymbiotic CPR bacteria and DPANN archaea in groundwater ecosystems.</title>
        <authorList>
            <person name="He C.Y."/>
            <person name="Keren R."/>
            <person name="Whittaker M."/>
            <person name="Farag I.F."/>
            <person name="Doudna J."/>
            <person name="Cate J.H.D."/>
            <person name="Banfield J.F."/>
        </authorList>
    </citation>
    <scope>NUCLEOTIDE SEQUENCE</scope>
    <source>
        <strain evidence="1">NC_groundwater_763_Ag_S-0.2um_68_21</strain>
    </source>
</reference>
<evidence type="ECO:0000313" key="1">
    <source>
        <dbReference type="EMBL" id="MBI3127561.1"/>
    </source>
</evidence>
<comment type="caution">
    <text evidence="1">The sequence shown here is derived from an EMBL/GenBank/DDBJ whole genome shotgun (WGS) entry which is preliminary data.</text>
</comment>
<protein>
    <submittedName>
        <fullName evidence="1">GatB/YqeY domain-containing protein</fullName>
    </submittedName>
</protein>
<dbReference type="GO" id="GO:0016884">
    <property type="term" value="F:carbon-nitrogen ligase activity, with glutamine as amido-N-donor"/>
    <property type="evidence" value="ECO:0007669"/>
    <property type="project" value="InterPro"/>
</dbReference>
<dbReference type="InterPro" id="IPR023168">
    <property type="entry name" value="GatB_Yqey_C_2"/>
</dbReference>
<dbReference type="PANTHER" id="PTHR28055">
    <property type="entry name" value="ALTERED INHERITANCE OF MITOCHONDRIA PROTEIN 41, MITOCHONDRIAL"/>
    <property type="match status" value="1"/>
</dbReference>
<organism evidence="1 2">
    <name type="scientific">Tectimicrobiota bacterium</name>
    <dbReference type="NCBI Taxonomy" id="2528274"/>
    <lineage>
        <taxon>Bacteria</taxon>
        <taxon>Pseudomonadati</taxon>
        <taxon>Nitrospinota/Tectimicrobiota group</taxon>
        <taxon>Candidatus Tectimicrobiota</taxon>
    </lineage>
</organism>
<dbReference type="InterPro" id="IPR042184">
    <property type="entry name" value="YqeY/Aim41_N"/>
</dbReference>
<name>A0A932HXT0_UNCTE</name>
<dbReference type="Gene3D" id="1.10.10.410">
    <property type="match status" value="1"/>
</dbReference>
<evidence type="ECO:0000313" key="2">
    <source>
        <dbReference type="Proteomes" id="UP000782312"/>
    </source>
</evidence>
<dbReference type="SUPFAM" id="SSF89095">
    <property type="entry name" value="GatB/YqeY motif"/>
    <property type="match status" value="1"/>
</dbReference>
<proteinExistence type="predicted"/>
<dbReference type="EMBL" id="JACPUR010000018">
    <property type="protein sequence ID" value="MBI3127561.1"/>
    <property type="molecule type" value="Genomic_DNA"/>
</dbReference>
<dbReference type="Gene3D" id="1.10.1510.10">
    <property type="entry name" value="Uncharacterised protein YqeY/AIM41 PF09424, N-terminal domain"/>
    <property type="match status" value="1"/>
</dbReference>
<gene>
    <name evidence="1" type="ORF">HYZ11_08165</name>
</gene>
<dbReference type="InterPro" id="IPR019004">
    <property type="entry name" value="YqeY/Aim41"/>
</dbReference>
<dbReference type="PANTHER" id="PTHR28055:SF1">
    <property type="entry name" value="ALTERED INHERITANCE OF MITOCHONDRIA PROTEIN 41, MITOCHONDRIAL"/>
    <property type="match status" value="1"/>
</dbReference>
<dbReference type="InterPro" id="IPR003789">
    <property type="entry name" value="Asn/Gln_tRNA_amidoTrase-B-like"/>
</dbReference>
<dbReference type="AlphaFoldDB" id="A0A932HXT0"/>
<dbReference type="Pfam" id="PF09424">
    <property type="entry name" value="YqeY"/>
    <property type="match status" value="1"/>
</dbReference>
<sequence length="149" mass="16305">MAGIRERLAEDMKAAMREKNELRLGTVRMIRSEILNKDKEHGVEAGEEDILKVLQGMVKKREEAAEQFEKGGRPELARKERAEAVIVQSYLPVQVSDDELRAAARTAIAETGASTMKDMGKVMGVLSKRLSGRAAGGRISQAVKELLGG</sequence>